<comment type="caution">
    <text evidence="2">The sequence shown here is derived from an EMBL/GenBank/DDBJ whole genome shotgun (WGS) entry which is preliminary data.</text>
</comment>
<dbReference type="Proteomes" id="UP000620124">
    <property type="component" value="Unassembled WGS sequence"/>
</dbReference>
<keyword evidence="1" id="KW-1133">Transmembrane helix</keyword>
<protein>
    <recommendedName>
        <fullName evidence="4">Transmembrane protein</fullName>
    </recommendedName>
</protein>
<evidence type="ECO:0000256" key="1">
    <source>
        <dbReference type="SAM" id="Phobius"/>
    </source>
</evidence>
<proteinExistence type="predicted"/>
<name>A0A8H7CKV2_9AGAR</name>
<dbReference type="AlphaFoldDB" id="A0A8H7CKV2"/>
<sequence>MRRGQDAVSGPLALSPTTDRALPCVSVFRFPPLSSSLFPISLTDFIPLSLCLLSIPVFHLIFLPLFKSSHEYDGCG</sequence>
<evidence type="ECO:0008006" key="4">
    <source>
        <dbReference type="Google" id="ProtNLM"/>
    </source>
</evidence>
<dbReference type="EMBL" id="JACAZI010000019">
    <property type="protein sequence ID" value="KAF7339866.1"/>
    <property type="molecule type" value="Genomic_DNA"/>
</dbReference>
<evidence type="ECO:0000313" key="3">
    <source>
        <dbReference type="Proteomes" id="UP000620124"/>
    </source>
</evidence>
<keyword evidence="3" id="KW-1185">Reference proteome</keyword>
<gene>
    <name evidence="2" type="ORF">MVEN_01903400</name>
</gene>
<evidence type="ECO:0000313" key="2">
    <source>
        <dbReference type="EMBL" id="KAF7339866.1"/>
    </source>
</evidence>
<keyword evidence="1" id="KW-0472">Membrane</keyword>
<reference evidence="2" key="1">
    <citation type="submission" date="2020-05" db="EMBL/GenBank/DDBJ databases">
        <title>Mycena genomes resolve the evolution of fungal bioluminescence.</title>
        <authorList>
            <person name="Tsai I.J."/>
        </authorList>
    </citation>
    <scope>NUCLEOTIDE SEQUENCE</scope>
    <source>
        <strain evidence="2">CCC161011</strain>
    </source>
</reference>
<accession>A0A8H7CKV2</accession>
<organism evidence="2 3">
    <name type="scientific">Mycena venus</name>
    <dbReference type="NCBI Taxonomy" id="2733690"/>
    <lineage>
        <taxon>Eukaryota</taxon>
        <taxon>Fungi</taxon>
        <taxon>Dikarya</taxon>
        <taxon>Basidiomycota</taxon>
        <taxon>Agaricomycotina</taxon>
        <taxon>Agaricomycetes</taxon>
        <taxon>Agaricomycetidae</taxon>
        <taxon>Agaricales</taxon>
        <taxon>Marasmiineae</taxon>
        <taxon>Mycenaceae</taxon>
        <taxon>Mycena</taxon>
    </lineage>
</organism>
<keyword evidence="1" id="KW-0812">Transmembrane</keyword>
<feature type="transmembrane region" description="Helical" evidence="1">
    <location>
        <begin position="45"/>
        <end position="66"/>
    </location>
</feature>